<evidence type="ECO:0000313" key="2">
    <source>
        <dbReference type="EMBL" id="ELR65884.1"/>
    </source>
</evidence>
<dbReference type="Proteomes" id="UP000011134">
    <property type="component" value="Unassembled WGS sequence"/>
</dbReference>
<dbReference type="OrthoDB" id="9783370at2"/>
<evidence type="ECO:0000313" key="3">
    <source>
        <dbReference type="Proteomes" id="UP000011134"/>
    </source>
</evidence>
<organism evidence="2 3">
    <name type="scientific">Photobacterium marinum</name>
    <dbReference type="NCBI Taxonomy" id="1056511"/>
    <lineage>
        <taxon>Bacteria</taxon>
        <taxon>Pseudomonadati</taxon>
        <taxon>Pseudomonadota</taxon>
        <taxon>Gammaproteobacteria</taxon>
        <taxon>Vibrionales</taxon>
        <taxon>Vibrionaceae</taxon>
        <taxon>Photobacterium</taxon>
    </lineage>
</organism>
<dbReference type="InterPro" id="IPR003593">
    <property type="entry name" value="AAA+_ATPase"/>
</dbReference>
<dbReference type="RefSeq" id="WP_007466028.1">
    <property type="nucleotide sequence ID" value="NZ_AMZO01000016.1"/>
</dbReference>
<dbReference type="Gene3D" id="3.40.50.300">
    <property type="entry name" value="P-loop containing nucleotide triphosphate hydrolases"/>
    <property type="match status" value="1"/>
</dbReference>
<comment type="caution">
    <text evidence="2">The sequence shown here is derived from an EMBL/GenBank/DDBJ whole genome shotgun (WGS) entry which is preliminary data.</text>
</comment>
<dbReference type="SMART" id="SM00382">
    <property type="entry name" value="AAA"/>
    <property type="match status" value="1"/>
</dbReference>
<proteinExistence type="predicted"/>
<dbReference type="PATRIC" id="fig|1056511.3.peg.2464"/>
<sequence>MSTIASSITEHGNQPINITSKPRTLEQTGIPTRVIESLLIKHLSQATDLDLISLSQKMGLPGNLVEQLLQKQKSEALIEVRTDGRFGNAMRFGLTQKGMIHAQHELMRDGYLGPTPISINTYRELIVSQSSKNESVTPEILREGLNDLILPENIVGQVGPALNSGRAIFIYGLPGTGKTYISRRLVRLFQSNVFIPYAVCIGNQVLQVFDPIIHNPIKSKVQQSLRLDDGYDDRLVLCSRPEVVVGGELTSEMLEVSVDPTFRINRAPLQMKANNGILLIDDLGRQKVAVDAILNRWIIPLEERIDYLSMASGEHFDIPFEQVLVFSSNIHPAKLADDAFLRRIGYKINFGPISQEDYTTLWHQECEKHGLTTSGDGVPFVINQLHKVHNIPLLPCYPRDLVAMCSNQISFYQHPPLINPELIETVWGCYFVDHDQAGGTHGER</sequence>
<dbReference type="SUPFAM" id="SSF52540">
    <property type="entry name" value="P-loop containing nucleoside triphosphate hydrolases"/>
    <property type="match status" value="1"/>
</dbReference>
<dbReference type="InterPro" id="IPR027417">
    <property type="entry name" value="P-loop_NTPase"/>
</dbReference>
<protein>
    <submittedName>
        <fullName evidence="2">Putative ATPase</fullName>
    </submittedName>
</protein>
<dbReference type="EMBL" id="AMZO01000016">
    <property type="protein sequence ID" value="ELR65884.1"/>
    <property type="molecule type" value="Genomic_DNA"/>
</dbReference>
<feature type="domain" description="AAA+ ATPase" evidence="1">
    <location>
        <begin position="164"/>
        <end position="354"/>
    </location>
</feature>
<dbReference type="AlphaFoldDB" id="L8JED2"/>
<keyword evidence="3" id="KW-1185">Reference proteome</keyword>
<accession>L8JED2</accession>
<name>L8JED2_9GAMM</name>
<gene>
    <name evidence="2" type="ORF">C942_00971</name>
</gene>
<evidence type="ECO:0000259" key="1">
    <source>
        <dbReference type="SMART" id="SM00382"/>
    </source>
</evidence>
<reference evidence="2 3" key="1">
    <citation type="submission" date="2012-12" db="EMBL/GenBank/DDBJ databases">
        <title>Genome Assembly of Photobacterium sp. AK15.</title>
        <authorList>
            <person name="Khatri I."/>
            <person name="Vaidya B."/>
            <person name="Srinivas T.N.R."/>
            <person name="Subramanian S."/>
            <person name="Pinnaka A."/>
        </authorList>
    </citation>
    <scope>NUCLEOTIDE SEQUENCE [LARGE SCALE GENOMIC DNA]</scope>
    <source>
        <strain evidence="2 3">AK15</strain>
    </source>
</reference>